<evidence type="ECO:0000313" key="8">
    <source>
        <dbReference type="Proteomes" id="UP000038045"/>
    </source>
</evidence>
<keyword evidence="3" id="KW-0040">ANK repeat</keyword>
<feature type="transmembrane region" description="Helical" evidence="7">
    <location>
        <begin position="168"/>
        <end position="192"/>
    </location>
</feature>
<dbReference type="GO" id="GO:0022857">
    <property type="term" value="F:transmembrane transporter activity"/>
    <property type="evidence" value="ECO:0007669"/>
    <property type="project" value="TreeGrafter"/>
</dbReference>
<evidence type="ECO:0000256" key="3">
    <source>
        <dbReference type="ARBA" id="ARBA00023043"/>
    </source>
</evidence>
<dbReference type="GO" id="GO:0034220">
    <property type="term" value="P:monoatomic ion transmembrane transport"/>
    <property type="evidence" value="ECO:0007669"/>
    <property type="project" value="UniProtKB-KW"/>
</dbReference>
<evidence type="ECO:0000256" key="6">
    <source>
        <dbReference type="ARBA" id="ARBA00023303"/>
    </source>
</evidence>
<evidence type="ECO:0000256" key="7">
    <source>
        <dbReference type="SAM" id="Phobius"/>
    </source>
</evidence>
<keyword evidence="2" id="KW-0677">Repeat</keyword>
<evidence type="ECO:0000256" key="2">
    <source>
        <dbReference type="ARBA" id="ARBA00022737"/>
    </source>
</evidence>
<keyword evidence="5" id="KW-0325">Glycoprotein</keyword>
<feature type="transmembrane region" description="Helical" evidence="7">
    <location>
        <begin position="110"/>
        <end position="131"/>
    </location>
</feature>
<keyword evidence="6" id="KW-0407">Ion channel</keyword>
<feature type="transmembrane region" description="Helical" evidence="7">
    <location>
        <begin position="207"/>
        <end position="229"/>
    </location>
</feature>
<dbReference type="STRING" id="131310.A0A0N4ZYG6"/>
<accession>A0A0N4ZYG6</accession>
<keyword evidence="7" id="KW-0472">Membrane</keyword>
<evidence type="ECO:0000256" key="1">
    <source>
        <dbReference type="ARBA" id="ARBA00022448"/>
    </source>
</evidence>
<dbReference type="GO" id="GO:1902495">
    <property type="term" value="C:transmembrane transporter complex"/>
    <property type="evidence" value="ECO:0007669"/>
    <property type="project" value="TreeGrafter"/>
</dbReference>
<dbReference type="AlphaFoldDB" id="A0A0N4ZYG6"/>
<keyword evidence="8" id="KW-1185">Reference proteome</keyword>
<keyword evidence="7" id="KW-1133">Transmembrane helix</keyword>
<feature type="transmembrane region" description="Helical" evidence="7">
    <location>
        <begin position="249"/>
        <end position="270"/>
    </location>
</feature>
<keyword evidence="1" id="KW-0813">Transport</keyword>
<name>A0A0N4ZYG6_PARTI</name>
<sequence>MDNLRQREEQPFLGEEMKPIIPSHSTSPPSPQRIVAGISKELLDSRTRVKRCGENVLYFFDYKKNVDDAHCKEELLDRHILKKLLKARDWELIKHPFVLNFINEKLINSALVYGMHCIIYFVFLFLLYSFVVTQPNYLRSIIVSIFLIFFIFFMFLKFMLKQVEQDSFSIWFIISYTFNILTYITTAVYIWHHYIFSFDDYYEDTKIIIAWFLPIISVISAWVNCLYVLRKSPFGVYILMMKKILGSFFKVSIIWIPTLIAFSFAFQLIMKDTGTEPWDDKDFLNNTLPFMAVLQSLTKTSAMMVGELDANDFLERKQWLANILLIFFEIITVILLMNLLISLAVGDVQELRHSAEGTLLKIKLNYCLESLQMAELCTCFSGIQGMLNTSKTNNVLVINSEEEYSYSFYDSSVKIDVKEKNQISNTKHFNWHMDMADGGVRILQKRFNHQNRLFMLNRGSIIMNEFFGSGIMEYKGEIKDSMLNNNESYLRRFKRWLIGFNWNSLIMC</sequence>
<evidence type="ECO:0000313" key="9">
    <source>
        <dbReference type="WBParaSite" id="PTRK_0001383600.1"/>
    </source>
</evidence>
<organism evidence="8 9">
    <name type="scientific">Parastrongyloides trichosuri</name>
    <name type="common">Possum-specific nematode worm</name>
    <dbReference type="NCBI Taxonomy" id="131310"/>
    <lineage>
        <taxon>Eukaryota</taxon>
        <taxon>Metazoa</taxon>
        <taxon>Ecdysozoa</taxon>
        <taxon>Nematoda</taxon>
        <taxon>Chromadorea</taxon>
        <taxon>Rhabditida</taxon>
        <taxon>Tylenchina</taxon>
        <taxon>Panagrolaimomorpha</taxon>
        <taxon>Strongyloidoidea</taxon>
        <taxon>Strongyloididae</taxon>
        <taxon>Parastrongyloides</taxon>
    </lineage>
</organism>
<dbReference type="Proteomes" id="UP000038045">
    <property type="component" value="Unplaced"/>
</dbReference>
<dbReference type="PANTHER" id="PTHR47143">
    <property type="entry name" value="TRANSIENT RECEPTOR POTENTIAL CATION CHANNEL PROTEIN PAINLESS"/>
    <property type="match status" value="1"/>
</dbReference>
<keyword evidence="7" id="KW-0812">Transmembrane</keyword>
<evidence type="ECO:0000256" key="4">
    <source>
        <dbReference type="ARBA" id="ARBA00023065"/>
    </source>
</evidence>
<protein>
    <submittedName>
        <fullName evidence="9">Ion_trans domain-containing protein</fullName>
    </submittedName>
</protein>
<reference evidence="9" key="1">
    <citation type="submission" date="2017-02" db="UniProtKB">
        <authorList>
            <consortium name="WormBaseParasite"/>
        </authorList>
    </citation>
    <scope>IDENTIFICATION</scope>
</reference>
<dbReference type="InterPro" id="IPR052076">
    <property type="entry name" value="TRP_cation_channel"/>
</dbReference>
<keyword evidence="4" id="KW-0406">Ion transport</keyword>
<feature type="transmembrane region" description="Helical" evidence="7">
    <location>
        <begin position="319"/>
        <end position="345"/>
    </location>
</feature>
<proteinExistence type="predicted"/>
<dbReference type="WBParaSite" id="PTRK_0001383600.1">
    <property type="protein sequence ID" value="PTRK_0001383600.1"/>
    <property type="gene ID" value="PTRK_0001383600"/>
</dbReference>
<feature type="transmembrane region" description="Helical" evidence="7">
    <location>
        <begin position="137"/>
        <end position="156"/>
    </location>
</feature>
<dbReference type="PANTHER" id="PTHR47143:SF1">
    <property type="entry name" value="ION_TRANS DOMAIN-CONTAINING PROTEIN"/>
    <property type="match status" value="1"/>
</dbReference>
<evidence type="ECO:0000256" key="5">
    <source>
        <dbReference type="ARBA" id="ARBA00023180"/>
    </source>
</evidence>